<evidence type="ECO:0000256" key="1">
    <source>
        <dbReference type="SAM" id="SignalP"/>
    </source>
</evidence>
<keyword evidence="3" id="KW-1185">Reference proteome</keyword>
<dbReference type="Proteomes" id="UP000249016">
    <property type="component" value="Unassembled WGS sequence"/>
</dbReference>
<comment type="caution">
    <text evidence="2">The sequence shown here is derived from an EMBL/GenBank/DDBJ whole genome shotgun (WGS) entry which is preliminary data.</text>
</comment>
<accession>A0A327NMF4</accession>
<feature type="chain" id="PRO_5016398024" description="Porin family protein" evidence="1">
    <location>
        <begin position="23"/>
        <end position="183"/>
    </location>
</feature>
<name>A0A327NMF4_9BACT</name>
<feature type="signal peptide" evidence="1">
    <location>
        <begin position="1"/>
        <end position="22"/>
    </location>
</feature>
<keyword evidence="1" id="KW-0732">Signal</keyword>
<dbReference type="EMBL" id="QLII01000001">
    <property type="protein sequence ID" value="RAI73788.1"/>
    <property type="molecule type" value="Genomic_DNA"/>
</dbReference>
<evidence type="ECO:0000313" key="2">
    <source>
        <dbReference type="EMBL" id="RAI73788.1"/>
    </source>
</evidence>
<organism evidence="2 3">
    <name type="scientific">Spirosoma telluris</name>
    <dbReference type="NCBI Taxonomy" id="2183553"/>
    <lineage>
        <taxon>Bacteria</taxon>
        <taxon>Pseudomonadati</taxon>
        <taxon>Bacteroidota</taxon>
        <taxon>Cytophagia</taxon>
        <taxon>Cytophagales</taxon>
        <taxon>Cytophagaceae</taxon>
        <taxon>Spirosoma</taxon>
    </lineage>
</organism>
<dbReference type="AlphaFoldDB" id="A0A327NMF4"/>
<protein>
    <recommendedName>
        <fullName evidence="4">Porin family protein</fullName>
    </recommendedName>
</protein>
<dbReference type="OrthoDB" id="952167at2"/>
<reference evidence="2 3" key="1">
    <citation type="submission" date="2018-06" db="EMBL/GenBank/DDBJ databases">
        <title>Spirosoma sp. HMF3257 Genome sequencing and assembly.</title>
        <authorList>
            <person name="Kang H."/>
            <person name="Cha I."/>
            <person name="Kim H."/>
            <person name="Kang J."/>
            <person name="Joh K."/>
        </authorList>
    </citation>
    <scope>NUCLEOTIDE SEQUENCE [LARGE SCALE GENOMIC DNA]</scope>
    <source>
        <strain evidence="2 3">HMF3257</strain>
    </source>
</reference>
<proteinExistence type="predicted"/>
<gene>
    <name evidence="2" type="ORF">HMF3257_04080</name>
</gene>
<evidence type="ECO:0000313" key="3">
    <source>
        <dbReference type="Proteomes" id="UP000249016"/>
    </source>
</evidence>
<dbReference type="RefSeq" id="WP_111340663.1">
    <property type="nucleotide sequence ID" value="NZ_QLII01000001.1"/>
</dbReference>
<sequence length="183" mass="19423">MKKRDLLLFVLAAALKVATGMAQSNTLLVYGAVTIDSQKAGTETSSSYGFSPAIGYQWNDQWTGGINLNLAGTNYTDKSSEVAVGPFIRYTKSLGGLFAVYGQFNANSLSGKTGNISYSGFQGTLFPAIGVNLKNSFALNFTFGSLGFTSQKFDNTPNAQTHFHFGFGSGAGFGISKNFGLKK</sequence>
<evidence type="ECO:0008006" key="4">
    <source>
        <dbReference type="Google" id="ProtNLM"/>
    </source>
</evidence>